<dbReference type="Pfam" id="PF01398">
    <property type="entry name" value="JAB"/>
    <property type="match status" value="1"/>
</dbReference>
<organism evidence="3 4">
    <name type="scientific">Otolemur garnettii</name>
    <name type="common">Small-eared galago</name>
    <name type="synonym">Garnett's greater bushbaby</name>
    <dbReference type="NCBI Taxonomy" id="30611"/>
    <lineage>
        <taxon>Eukaryota</taxon>
        <taxon>Metazoa</taxon>
        <taxon>Chordata</taxon>
        <taxon>Craniata</taxon>
        <taxon>Vertebrata</taxon>
        <taxon>Euteleostomi</taxon>
        <taxon>Mammalia</taxon>
        <taxon>Eutheria</taxon>
        <taxon>Euarchontoglires</taxon>
        <taxon>Primates</taxon>
        <taxon>Strepsirrhini</taxon>
        <taxon>Lorisiformes</taxon>
        <taxon>Galagidae</taxon>
        <taxon>Otolemur</taxon>
    </lineage>
</organism>
<evidence type="ECO:0000256" key="1">
    <source>
        <dbReference type="SAM" id="MobiDB-lite"/>
    </source>
</evidence>
<dbReference type="GO" id="GO:0071541">
    <property type="term" value="C:eukaryotic translation initiation factor 3 complex, eIF3m"/>
    <property type="evidence" value="ECO:0007669"/>
    <property type="project" value="TreeGrafter"/>
</dbReference>
<name>H0XNL8_OTOGA</name>
<keyword evidence="4" id="KW-1185">Reference proteome</keyword>
<sequence length="314" mass="33669">PRPSLNPPSARARSSLAAAPASPSDTAATTALARPLHQPRPGALPEGSGPQALVGSHVVTLYPVVLASITDRCEGCNAGAACLTADKHSVEVTDWFSVPHNDSEDEVAVDTEFAKNIYELHKVSPHDLILSWHDTGLDITEHAVLIHDYYSREPNPVHLAVDTSLQTCRMSIKAYGATLTGVPGRTVGATFIPPTVKYAYDDAEHIGVDLIMKTCLAATHKWGEASVRIQRTPSLVRIQDSFSTVSKCAEDALPGKVLANRTVGFLMSLVNQVPKIAPDNLQTVLSSNIKDLLMVTYPASLTQSQALREKLVAL</sequence>
<dbReference type="PANTHER" id="PTHR10540:SF6">
    <property type="entry name" value="EUKARYOTIC TRANSLATION INITIATION FACTOR 3 SUBUNIT F"/>
    <property type="match status" value="1"/>
</dbReference>
<feature type="region of interest" description="Disordered" evidence="1">
    <location>
        <begin position="1"/>
        <end position="29"/>
    </location>
</feature>
<feature type="compositionally biased region" description="Low complexity" evidence="1">
    <location>
        <begin position="7"/>
        <end position="29"/>
    </location>
</feature>
<dbReference type="Proteomes" id="UP000005225">
    <property type="component" value="Unassembled WGS sequence"/>
</dbReference>
<dbReference type="Ensembl" id="ENSOGAT00000026809.1">
    <property type="protein sequence ID" value="ENSOGAP00000017709.1"/>
    <property type="gene ID" value="ENSOGAG00000025302.1"/>
</dbReference>
<dbReference type="SMART" id="SM00232">
    <property type="entry name" value="JAB_MPN"/>
    <property type="match status" value="1"/>
</dbReference>
<proteinExistence type="predicted"/>
<evidence type="ECO:0000313" key="4">
    <source>
        <dbReference type="Proteomes" id="UP000005225"/>
    </source>
</evidence>
<accession>H0XNL8</accession>
<dbReference type="Pfam" id="PF13012">
    <property type="entry name" value="MitMem_reg"/>
    <property type="match status" value="1"/>
</dbReference>
<feature type="domain" description="JAB1/MPN/MOV34 metalloenzyme" evidence="2">
    <location>
        <begin position="58"/>
        <end position="180"/>
    </location>
</feature>
<evidence type="ECO:0000313" key="3">
    <source>
        <dbReference type="Ensembl" id="ENSOGAP00000017709.1"/>
    </source>
</evidence>
<dbReference type="Gene3D" id="3.40.140.10">
    <property type="entry name" value="Cytidine Deaminase, domain 2"/>
    <property type="match status" value="1"/>
</dbReference>
<dbReference type="GO" id="GO:0031369">
    <property type="term" value="F:translation initiation factor binding"/>
    <property type="evidence" value="ECO:0007669"/>
    <property type="project" value="TreeGrafter"/>
</dbReference>
<evidence type="ECO:0000259" key="2">
    <source>
        <dbReference type="SMART" id="SM00232"/>
    </source>
</evidence>
<reference evidence="4" key="1">
    <citation type="submission" date="2011-03" db="EMBL/GenBank/DDBJ databases">
        <title>Version 3 of the genome sequence of Otolemur garnettii (Bushbaby).</title>
        <authorList>
            <consortium name="The Broad Institute Genome Sequencing Platform"/>
            <person name="Di Palma F."/>
            <person name="Johnson J."/>
            <person name="Lander E.S."/>
            <person name="Lindblad-Toh K."/>
            <person name="Jaffe D.B."/>
            <person name="Gnerre S."/>
            <person name="MacCallum I."/>
            <person name="Przybylski D."/>
            <person name="Ribeiro F.J."/>
            <person name="Burton J.N."/>
            <person name="Walker B.J."/>
            <person name="Sharpe T."/>
            <person name="Hall G."/>
        </authorList>
    </citation>
    <scope>NUCLEOTIDE SEQUENCE [LARGE SCALE GENOMIC DNA]</scope>
</reference>
<dbReference type="GO" id="GO:0003743">
    <property type="term" value="F:translation initiation factor activity"/>
    <property type="evidence" value="ECO:0007669"/>
    <property type="project" value="TreeGrafter"/>
</dbReference>
<dbReference type="InterPro" id="IPR024969">
    <property type="entry name" value="EIF3F/CSN6-like_C"/>
</dbReference>
<dbReference type="GeneTree" id="ENSGT00950000183073"/>
<dbReference type="eggNOG" id="KOG2975">
    <property type="taxonomic scope" value="Eukaryota"/>
</dbReference>
<dbReference type="EMBL" id="AAQR03143776">
    <property type="status" value="NOT_ANNOTATED_CDS"/>
    <property type="molecule type" value="Genomic_DNA"/>
</dbReference>
<dbReference type="GO" id="GO:0008237">
    <property type="term" value="F:metallopeptidase activity"/>
    <property type="evidence" value="ECO:0007669"/>
    <property type="project" value="InterPro"/>
</dbReference>
<dbReference type="AlphaFoldDB" id="H0XNL8"/>
<dbReference type="InterPro" id="IPR000555">
    <property type="entry name" value="JAMM/MPN+_dom"/>
</dbReference>
<reference evidence="3" key="3">
    <citation type="submission" date="2025-09" db="UniProtKB">
        <authorList>
            <consortium name="Ensembl"/>
        </authorList>
    </citation>
    <scope>IDENTIFICATION</scope>
</reference>
<protein>
    <recommendedName>
        <fullName evidence="2">JAB1/MPN/MOV34 metalloenzyme domain-containing protein</fullName>
    </recommendedName>
</protein>
<dbReference type="HOGENOM" id="CLU_027018_0_1_1"/>
<dbReference type="STRING" id="30611.ENSOGAP00000017709"/>
<reference evidence="3" key="2">
    <citation type="submission" date="2025-08" db="UniProtKB">
        <authorList>
            <consortium name="Ensembl"/>
        </authorList>
    </citation>
    <scope>IDENTIFICATION</scope>
</reference>
<dbReference type="PANTHER" id="PTHR10540">
    <property type="entry name" value="EUKARYOTIC TRANSLATION INITIATION FACTOR 3 SUBUNIT F-RELATED"/>
    <property type="match status" value="1"/>
</dbReference>
<dbReference type="InParanoid" id="H0XNL8"/>